<dbReference type="Proteomes" id="UP000016627">
    <property type="component" value="Unassembled WGS sequence"/>
</dbReference>
<dbReference type="EMBL" id="ANNI01000001">
    <property type="protein sequence ID" value="ERJ26877.1"/>
    <property type="molecule type" value="Genomic_DNA"/>
</dbReference>
<dbReference type="AlphaFoldDB" id="U2F982"/>
<sequence>MLKRNRQSIVITKMLKTTGLKISMSVLFVSVERLYKCVAY</sequence>
<gene>
    <name evidence="1" type="ORF">ATCC51562_1035</name>
</gene>
<proteinExistence type="predicted"/>
<accession>U2F982</accession>
<name>U2F982_9BACT</name>
<evidence type="ECO:0000313" key="1">
    <source>
        <dbReference type="EMBL" id="ERJ26877.1"/>
    </source>
</evidence>
<reference evidence="1 2" key="1">
    <citation type="journal article" date="2013" name="BMC Genomics">
        <title>Comparative genomics of Campylobacter concisus isolates reveals genetic diversity and provides insights into disease association.</title>
        <authorList>
            <person name="Deshpande N.P."/>
            <person name="Kaakoush N.O."/>
            <person name="Wilkins M.R."/>
            <person name="Mitchell H.M."/>
        </authorList>
    </citation>
    <scope>NUCLEOTIDE SEQUENCE [LARGE SCALE GENOMIC DNA]</scope>
    <source>
        <strain evidence="1 2">ATCC 51562</strain>
    </source>
</reference>
<dbReference type="PATRIC" id="fig|1242969.3.peg.32"/>
<protein>
    <submittedName>
        <fullName evidence="1">Uncharacterized protein</fullName>
    </submittedName>
</protein>
<comment type="caution">
    <text evidence="1">The sequence shown here is derived from an EMBL/GenBank/DDBJ whole genome shotgun (WGS) entry which is preliminary data.</text>
</comment>
<evidence type="ECO:0000313" key="2">
    <source>
        <dbReference type="Proteomes" id="UP000016627"/>
    </source>
</evidence>
<organism evidence="1 2">
    <name type="scientific">Campylobacter concisus ATCC 51562</name>
    <dbReference type="NCBI Taxonomy" id="1242969"/>
    <lineage>
        <taxon>Bacteria</taxon>
        <taxon>Pseudomonadati</taxon>
        <taxon>Campylobacterota</taxon>
        <taxon>Epsilonproteobacteria</taxon>
        <taxon>Campylobacterales</taxon>
        <taxon>Campylobacteraceae</taxon>
        <taxon>Campylobacter</taxon>
    </lineage>
</organism>